<feature type="domain" description="Multidrug resistance protein MdtA-like barrel-sandwich hybrid" evidence="4">
    <location>
        <begin position="49"/>
        <end position="243"/>
    </location>
</feature>
<dbReference type="Proteomes" id="UP001205560">
    <property type="component" value="Unassembled WGS sequence"/>
</dbReference>
<dbReference type="SUPFAM" id="SSF111369">
    <property type="entry name" value="HlyD-like secretion proteins"/>
    <property type="match status" value="2"/>
</dbReference>
<dbReference type="Gene3D" id="2.40.30.170">
    <property type="match status" value="1"/>
</dbReference>
<dbReference type="InterPro" id="IPR058624">
    <property type="entry name" value="MdtA-like_HH"/>
</dbReference>
<feature type="domain" description="Multidrug resistance protein MdtA-like alpha-helical hairpin" evidence="3">
    <location>
        <begin position="178"/>
        <end position="212"/>
    </location>
</feature>
<evidence type="ECO:0000256" key="2">
    <source>
        <dbReference type="SAM" id="MobiDB-lite"/>
    </source>
</evidence>
<dbReference type="RefSeq" id="WP_258846632.1">
    <property type="nucleotide sequence ID" value="NZ_JANUGX010000020.1"/>
</dbReference>
<sequence>MSLPKSAKILIVVLLATVVAGSAYSYSYVEGKSNRQSTDDAYITADYTQVAPKVAGNVLEVLVEDNQAVHKGQVLAKIDQRDYVVAVNIAFADLSKAQADLSRLHAAIAQQGSAIQRASAAIGASSAALKFAKANQERYRDLSSDGSATLQDRQQAESQAEAAAAHHTADLAALSGTRQEVDILNAQVAQAEAQVARSRAALEAAQLNLSYTTIVAPIDGVVGQRTVRVGAYAQVGAAMLAIVPLQQAYIEANFRESQLARMRVGQPVEIAVDMLPGTILKGHVESLAPASSVSFSPIAPDNATGNFTKVVQRLPVKIVIEPGQSAAARLKVGMSVTPTVVFNDGAAS</sequence>
<dbReference type="Gene3D" id="2.40.50.100">
    <property type="match status" value="1"/>
</dbReference>
<dbReference type="Gene3D" id="1.10.287.470">
    <property type="entry name" value="Helix hairpin bin"/>
    <property type="match status" value="1"/>
</dbReference>
<dbReference type="Pfam" id="PF25954">
    <property type="entry name" value="Beta-barrel_RND_2"/>
    <property type="match status" value="1"/>
</dbReference>
<evidence type="ECO:0000313" key="6">
    <source>
        <dbReference type="EMBL" id="MCS0590860.1"/>
    </source>
</evidence>
<feature type="coiled-coil region" evidence="1">
    <location>
        <begin position="174"/>
        <end position="208"/>
    </location>
</feature>
<evidence type="ECO:0000256" key="1">
    <source>
        <dbReference type="SAM" id="Coils"/>
    </source>
</evidence>
<dbReference type="Pfam" id="PF25876">
    <property type="entry name" value="HH_MFP_RND"/>
    <property type="match status" value="1"/>
</dbReference>
<reference evidence="6 7" key="1">
    <citation type="submission" date="2022-08" db="EMBL/GenBank/DDBJ databases">
        <title>Reclassification of Massilia species as members of the genera Telluria, Duganella, Pseudoduganella, Mokoshia gen. nov. and Zemynaea gen. nov. using orthogonal and non-orthogonal genome-based approaches.</title>
        <authorList>
            <person name="Bowman J.P."/>
        </authorList>
    </citation>
    <scope>NUCLEOTIDE SEQUENCE [LARGE SCALE GENOMIC DNA]</scope>
    <source>
        <strain evidence="6 7">LMG 28164</strain>
    </source>
</reference>
<dbReference type="Pfam" id="PF25917">
    <property type="entry name" value="BSH_RND"/>
    <property type="match status" value="1"/>
</dbReference>
<evidence type="ECO:0000259" key="3">
    <source>
        <dbReference type="Pfam" id="PF25876"/>
    </source>
</evidence>
<comment type="caution">
    <text evidence="6">The sequence shown here is derived from an EMBL/GenBank/DDBJ whole genome shotgun (WGS) entry which is preliminary data.</text>
</comment>
<feature type="domain" description="CusB-like beta-barrel" evidence="5">
    <location>
        <begin position="250"/>
        <end position="291"/>
    </location>
</feature>
<protein>
    <submittedName>
        <fullName evidence="6">HlyD family secretion protein</fullName>
    </submittedName>
</protein>
<dbReference type="EMBL" id="JANUGX010000020">
    <property type="protein sequence ID" value="MCS0590860.1"/>
    <property type="molecule type" value="Genomic_DNA"/>
</dbReference>
<evidence type="ECO:0000259" key="4">
    <source>
        <dbReference type="Pfam" id="PF25917"/>
    </source>
</evidence>
<gene>
    <name evidence="6" type="ORF">NX782_16850</name>
</gene>
<feature type="compositionally biased region" description="Low complexity" evidence="2">
    <location>
        <begin position="151"/>
        <end position="162"/>
    </location>
</feature>
<accession>A0ABT2A9R9</accession>
<feature type="region of interest" description="Disordered" evidence="2">
    <location>
        <begin position="143"/>
        <end position="162"/>
    </location>
</feature>
<evidence type="ECO:0000313" key="7">
    <source>
        <dbReference type="Proteomes" id="UP001205560"/>
    </source>
</evidence>
<organism evidence="6 7">
    <name type="scientific">Massilia norwichensis</name>
    <dbReference type="NCBI Taxonomy" id="1442366"/>
    <lineage>
        <taxon>Bacteria</taxon>
        <taxon>Pseudomonadati</taxon>
        <taxon>Pseudomonadota</taxon>
        <taxon>Betaproteobacteria</taxon>
        <taxon>Burkholderiales</taxon>
        <taxon>Oxalobacteraceae</taxon>
        <taxon>Telluria group</taxon>
        <taxon>Massilia</taxon>
    </lineage>
</organism>
<dbReference type="InterPro" id="IPR058625">
    <property type="entry name" value="MdtA-like_BSH"/>
</dbReference>
<dbReference type="InterPro" id="IPR050739">
    <property type="entry name" value="MFP"/>
</dbReference>
<evidence type="ECO:0000259" key="5">
    <source>
        <dbReference type="Pfam" id="PF25954"/>
    </source>
</evidence>
<keyword evidence="7" id="KW-1185">Reference proteome</keyword>
<dbReference type="InterPro" id="IPR058792">
    <property type="entry name" value="Beta-barrel_RND_2"/>
</dbReference>
<keyword evidence="1" id="KW-0175">Coiled coil</keyword>
<name>A0ABT2A9R9_9BURK</name>
<dbReference type="PANTHER" id="PTHR30386">
    <property type="entry name" value="MEMBRANE FUSION SUBUNIT OF EMRAB-TOLC MULTIDRUG EFFLUX PUMP"/>
    <property type="match status" value="1"/>
</dbReference>
<dbReference type="PANTHER" id="PTHR30386:SF24">
    <property type="entry name" value="MULTIDRUG RESISTANCE EFFLUX PUMP"/>
    <property type="match status" value="1"/>
</dbReference>
<proteinExistence type="predicted"/>